<evidence type="ECO:0000313" key="8">
    <source>
        <dbReference type="EMBL" id="KQB34727.1"/>
    </source>
</evidence>
<dbReference type="PIRSF" id="PIRSF036427">
    <property type="entry name" value="Precrrn-2_mtase"/>
    <property type="match status" value="1"/>
</dbReference>
<evidence type="ECO:0000256" key="6">
    <source>
        <dbReference type="PIRNR" id="PIRNR036427"/>
    </source>
</evidence>
<keyword evidence="3" id="KW-0489">Methyltransferase</keyword>
<dbReference type="OrthoDB" id="23546at2157"/>
<keyword evidence="5" id="KW-0949">S-adenosyl-L-methionine</keyword>
<dbReference type="RefSeq" id="WP_052656846.1">
    <property type="nucleotide sequence ID" value="NZ_JBBYJF010000028.1"/>
</dbReference>
<protein>
    <recommendedName>
        <fullName evidence="7">Tetrapyrrole methylase domain-containing protein</fullName>
    </recommendedName>
</protein>
<evidence type="ECO:0000313" key="9">
    <source>
        <dbReference type="Proteomes" id="UP000050320"/>
    </source>
</evidence>
<dbReference type="PANTHER" id="PTHR43467">
    <property type="entry name" value="COBALT-PRECORRIN-2 C(20)-METHYLTRANSFERASE"/>
    <property type="match status" value="1"/>
</dbReference>
<name>A0A0Q0WGX4_9ARCH</name>
<keyword evidence="4" id="KW-0808">Transferase</keyword>
<evidence type="ECO:0000256" key="3">
    <source>
        <dbReference type="ARBA" id="ARBA00022603"/>
    </source>
</evidence>
<comment type="pathway">
    <text evidence="1">Cofactor biosynthesis; adenosylcobalamin biosynthesis.</text>
</comment>
<dbReference type="InterPro" id="IPR003043">
    <property type="entry name" value="Uropor_MeTrfase_CS"/>
</dbReference>
<comment type="similarity">
    <text evidence="6">Belongs to the precorrin methyltransferase family.</text>
</comment>
<comment type="caution">
    <text evidence="8">The sequence shown here is derived from an EMBL/GenBank/DDBJ whole genome shotgun (WGS) entry which is preliminary data.</text>
</comment>
<dbReference type="InterPro" id="IPR012382">
    <property type="entry name" value="CobI/CbiL"/>
</dbReference>
<feature type="domain" description="Tetrapyrrole methylase" evidence="7">
    <location>
        <begin position="4"/>
        <end position="201"/>
    </location>
</feature>
<dbReference type="Pfam" id="PF00590">
    <property type="entry name" value="TP_methylase"/>
    <property type="match status" value="1"/>
</dbReference>
<dbReference type="InterPro" id="IPR035996">
    <property type="entry name" value="4pyrrol_Methylase_sf"/>
</dbReference>
<keyword evidence="9" id="KW-1185">Reference proteome</keyword>
<gene>
    <name evidence="8" type="ORF">AOG54_03830</name>
</gene>
<evidence type="ECO:0000256" key="5">
    <source>
        <dbReference type="ARBA" id="ARBA00022691"/>
    </source>
</evidence>
<evidence type="ECO:0000256" key="4">
    <source>
        <dbReference type="ARBA" id="ARBA00022679"/>
    </source>
</evidence>
<dbReference type="AlphaFoldDB" id="A0A0Q0WGX4"/>
<dbReference type="InterPro" id="IPR014776">
    <property type="entry name" value="4pyrrole_Mease_sub2"/>
</dbReference>
<dbReference type="GeneID" id="84221481"/>
<evidence type="ECO:0000259" key="7">
    <source>
        <dbReference type="Pfam" id="PF00590"/>
    </source>
</evidence>
<dbReference type="EMBL" id="LKBG01000222">
    <property type="protein sequence ID" value="KQB34727.1"/>
    <property type="molecule type" value="Genomic_DNA"/>
</dbReference>
<dbReference type="PROSITE" id="PS00839">
    <property type="entry name" value="SUMT_1"/>
    <property type="match status" value="1"/>
</dbReference>
<dbReference type="SUPFAM" id="SSF53790">
    <property type="entry name" value="Tetrapyrrole methylase"/>
    <property type="match status" value="1"/>
</dbReference>
<dbReference type="PANTHER" id="PTHR43467:SF2">
    <property type="entry name" value="COBALT-PRECORRIN-2 C(20)-METHYLTRANSFERASE"/>
    <property type="match status" value="1"/>
</dbReference>
<dbReference type="Proteomes" id="UP000050320">
    <property type="component" value="Unassembled WGS sequence"/>
</dbReference>
<dbReference type="InterPro" id="IPR014777">
    <property type="entry name" value="4pyrrole_Mease_sub1"/>
</dbReference>
<evidence type="ECO:0000256" key="1">
    <source>
        <dbReference type="ARBA" id="ARBA00004953"/>
    </source>
</evidence>
<dbReference type="Gene3D" id="3.40.1010.10">
    <property type="entry name" value="Cobalt-precorrin-4 Transmethylase, Domain 1"/>
    <property type="match status" value="1"/>
</dbReference>
<organism evidence="8 9">
    <name type="scientific">Acidiplasma aeolicum</name>
    <dbReference type="NCBI Taxonomy" id="507754"/>
    <lineage>
        <taxon>Archaea</taxon>
        <taxon>Methanobacteriati</taxon>
        <taxon>Thermoplasmatota</taxon>
        <taxon>Thermoplasmata</taxon>
        <taxon>Thermoplasmatales</taxon>
        <taxon>Ferroplasmaceae</taxon>
        <taxon>Acidiplasma</taxon>
    </lineage>
</organism>
<dbReference type="GO" id="GO:0009236">
    <property type="term" value="P:cobalamin biosynthetic process"/>
    <property type="evidence" value="ECO:0007669"/>
    <property type="project" value="UniProtKB-UniRule"/>
</dbReference>
<dbReference type="GO" id="GO:0032259">
    <property type="term" value="P:methylation"/>
    <property type="evidence" value="ECO:0007669"/>
    <property type="project" value="UniProtKB-KW"/>
</dbReference>
<keyword evidence="2" id="KW-0169">Cobalamin biosynthesis</keyword>
<accession>A0A0Q0WGX4</accession>
<sequence length="216" mass="24690">MNELYVVGLGPGDPDLITVKGYKILMDADLIYYPYTSFKYAENILISLGIDKKKMQPLEFPIRSLDLLKKIRENACRIKNSLEFYDSVVYAVEGDPMLYSTFLDLYRYLDCKVRFIPGISSINAAAAIFGIPMAEKDEIFTIIPAVNDYEYMKKMIMGTKNGAIIKAIGAKDVLKKLLDDEHLKKYYIMENVSLKSQKIYNNINDIDSYMALVILK</sequence>
<dbReference type="Gene3D" id="3.30.950.10">
    <property type="entry name" value="Methyltransferase, Cobalt-precorrin-4 Transmethylase, Domain 2"/>
    <property type="match status" value="1"/>
</dbReference>
<dbReference type="CDD" id="cd11645">
    <property type="entry name" value="Precorrin_2_C20_MT"/>
    <property type="match status" value="1"/>
</dbReference>
<dbReference type="GO" id="GO:0030788">
    <property type="term" value="F:precorrin-2 C20-methyltransferase activity"/>
    <property type="evidence" value="ECO:0007669"/>
    <property type="project" value="InterPro"/>
</dbReference>
<dbReference type="InterPro" id="IPR000878">
    <property type="entry name" value="4pyrrol_Mease"/>
</dbReference>
<evidence type="ECO:0000256" key="2">
    <source>
        <dbReference type="ARBA" id="ARBA00022573"/>
    </source>
</evidence>
<reference evidence="8 9" key="1">
    <citation type="submission" date="2015-09" db="EMBL/GenBank/DDBJ databases">
        <title>Heavy metals and arsenic resistance mechanisms in polyextremophilic archaea of the family Ferroplasmaceae.</title>
        <authorList>
            <person name="Bulaev A.G."/>
            <person name="Kanygina A.V."/>
        </authorList>
    </citation>
    <scope>NUCLEOTIDE SEQUENCE [LARGE SCALE GENOMIC DNA]</scope>
    <source>
        <strain evidence="8 9">VT</strain>
    </source>
</reference>
<proteinExistence type="inferred from homology"/>